<dbReference type="GO" id="GO:0005634">
    <property type="term" value="C:nucleus"/>
    <property type="evidence" value="ECO:0007669"/>
    <property type="project" value="UniProtKB-SubCell"/>
</dbReference>
<feature type="region of interest" description="Disordered" evidence="12">
    <location>
        <begin position="705"/>
        <end position="769"/>
    </location>
</feature>
<keyword evidence="6" id="KW-0539">Nucleus</keyword>
<dbReference type="PROSITE" id="PS50112">
    <property type="entry name" value="PAS"/>
    <property type="match status" value="2"/>
</dbReference>
<name>A0A6J1ZXN7_ACIJB</name>
<dbReference type="GO" id="GO:0000977">
    <property type="term" value="F:RNA polymerase II transcription regulatory region sequence-specific DNA binding"/>
    <property type="evidence" value="ECO:0007669"/>
    <property type="project" value="TreeGrafter"/>
</dbReference>
<comment type="function">
    <text evidence="7">May play a broad role in neurogenesis. May control regulatory pathways relevant to schizophrenia and to psychotic illness.</text>
</comment>
<dbReference type="CDD" id="cd19732">
    <property type="entry name" value="bHLH-PAS_NPAS3_PASD6"/>
    <property type="match status" value="1"/>
</dbReference>
<feature type="compositionally biased region" description="Basic and acidic residues" evidence="12">
    <location>
        <begin position="572"/>
        <end position="592"/>
    </location>
</feature>
<comment type="subcellular location">
    <subcellularLocation>
        <location evidence="1">Nucleus</location>
    </subcellularLocation>
</comment>
<dbReference type="Gene3D" id="3.30.450.20">
    <property type="entry name" value="PAS domain"/>
    <property type="match status" value="2"/>
</dbReference>
<evidence type="ECO:0000259" key="14">
    <source>
        <dbReference type="PROSITE" id="PS50888"/>
    </source>
</evidence>
<feature type="region of interest" description="Disordered" evidence="12">
    <location>
        <begin position="610"/>
        <end position="689"/>
    </location>
</feature>
<dbReference type="InterPro" id="IPR011598">
    <property type="entry name" value="bHLH_dom"/>
</dbReference>
<evidence type="ECO:0000256" key="3">
    <source>
        <dbReference type="ARBA" id="ARBA00023015"/>
    </source>
</evidence>
<evidence type="ECO:0000256" key="7">
    <source>
        <dbReference type="ARBA" id="ARBA00059012"/>
    </source>
</evidence>
<dbReference type="SMART" id="SM00353">
    <property type="entry name" value="HLH"/>
    <property type="match status" value="1"/>
</dbReference>
<dbReference type="Gene3D" id="4.10.280.10">
    <property type="entry name" value="Helix-loop-helix DNA-binding domain"/>
    <property type="match status" value="1"/>
</dbReference>
<evidence type="ECO:0000256" key="4">
    <source>
        <dbReference type="ARBA" id="ARBA00023125"/>
    </source>
</evidence>
<dbReference type="RefSeq" id="XP_026921364.1">
    <property type="nucleotide sequence ID" value="XM_027065563.2"/>
</dbReference>
<evidence type="ECO:0000256" key="1">
    <source>
        <dbReference type="ARBA" id="ARBA00004123"/>
    </source>
</evidence>
<feature type="domain" description="BHLH" evidence="14">
    <location>
        <begin position="87"/>
        <end position="140"/>
    </location>
</feature>
<feature type="domain" description="PAS" evidence="13">
    <location>
        <begin position="204"/>
        <end position="268"/>
    </location>
</feature>
<dbReference type="AlphaFoldDB" id="A0A6J1ZXN7"/>
<keyword evidence="5" id="KW-0804">Transcription</keyword>
<evidence type="ECO:0000256" key="11">
    <source>
        <dbReference type="ARBA" id="ARBA00083650"/>
    </source>
</evidence>
<dbReference type="FunFam" id="3.30.450.20:FF:000091">
    <property type="entry name" value="Neuronal PAS domain-containing protein 3"/>
    <property type="match status" value="1"/>
</dbReference>
<feature type="compositionally biased region" description="Polar residues" evidence="12">
    <location>
        <begin position="724"/>
        <end position="734"/>
    </location>
</feature>
<accession>A0A6J1ZXN7</accession>
<evidence type="ECO:0000256" key="6">
    <source>
        <dbReference type="ARBA" id="ARBA00023242"/>
    </source>
</evidence>
<evidence type="ECO:0000313" key="15">
    <source>
        <dbReference type="Proteomes" id="UP001652583"/>
    </source>
</evidence>
<dbReference type="SUPFAM" id="SSF47459">
    <property type="entry name" value="HLH, helix-loop-helix DNA-binding domain"/>
    <property type="match status" value="1"/>
</dbReference>
<dbReference type="FunFam" id="4.10.280.10:FF:000007">
    <property type="entry name" value="single-minded homolog 1 isoform X1"/>
    <property type="match status" value="1"/>
</dbReference>
<feature type="region of interest" description="Disordered" evidence="12">
    <location>
        <begin position="786"/>
        <end position="822"/>
    </location>
</feature>
<evidence type="ECO:0000256" key="12">
    <source>
        <dbReference type="SAM" id="MobiDB-lite"/>
    </source>
</evidence>
<dbReference type="Pfam" id="PF00989">
    <property type="entry name" value="PAS"/>
    <property type="match status" value="1"/>
</dbReference>
<dbReference type="Pfam" id="PF23171">
    <property type="entry name" value="bHLH_HIF1A"/>
    <property type="match status" value="1"/>
</dbReference>
<dbReference type="PROSITE" id="PS50888">
    <property type="entry name" value="BHLH"/>
    <property type="match status" value="1"/>
</dbReference>
<evidence type="ECO:0000256" key="8">
    <source>
        <dbReference type="ARBA" id="ARBA00064109"/>
    </source>
</evidence>
<dbReference type="InterPro" id="IPR035965">
    <property type="entry name" value="PAS-like_dom_sf"/>
</dbReference>
<protein>
    <recommendedName>
        <fullName evidence="9">Neuronal PAS domain-containing protein 3</fullName>
    </recommendedName>
    <alternativeName>
        <fullName evidence="10">Basic-helix-loop-helix-PAS protein MOP6</fullName>
    </alternativeName>
    <alternativeName>
        <fullName evidence="11">Member of PAS protein 6</fullName>
    </alternativeName>
</protein>
<feature type="compositionally biased region" description="Basic residues" evidence="12">
    <location>
        <begin position="644"/>
        <end position="665"/>
    </location>
</feature>
<dbReference type="InterPro" id="IPR013767">
    <property type="entry name" value="PAS_fold"/>
</dbReference>
<dbReference type="PANTHER" id="PTHR23043:SF30">
    <property type="entry name" value="NEURONAL PAS DOMAIN-CONTAINING PROTEIN 3"/>
    <property type="match status" value="1"/>
</dbReference>
<dbReference type="Proteomes" id="UP001652583">
    <property type="component" value="Chromosome B3"/>
</dbReference>
<dbReference type="InterPro" id="IPR036638">
    <property type="entry name" value="HLH_DNA-bd_sf"/>
</dbReference>
<keyword evidence="15" id="KW-1185">Reference proteome</keyword>
<feature type="compositionally biased region" description="Low complexity" evidence="12">
    <location>
        <begin position="553"/>
        <end position="571"/>
    </location>
</feature>
<evidence type="ECO:0000256" key="2">
    <source>
        <dbReference type="ARBA" id="ARBA00022737"/>
    </source>
</evidence>
<evidence type="ECO:0000256" key="10">
    <source>
        <dbReference type="ARBA" id="ARBA00078434"/>
    </source>
</evidence>
<sequence>MIRIFPDFSVQVTAAAAGGAAAGVPAGAGMGRAGAAANGTPQNVQGITSYQQRITAQHPLPNQSECRKIYRYDGIYCESTYQNLQALRKEKSRDAARSRRGKENFEFYELAKLLPLPAAITSQLDKASIIRLTISYLKMRDFANQGDPPWNLRMEGPPPNTSVKGIQMWKSELCMRKTPCEGAQRRRSPSALAIEVFEAHLGSHILQSLDGFVFALNQEGKFLYISETVSIYLGLSQVELTGSSVFDYVHPGDHVEMAEQLGMKLPPGRGLLSQGTAEDGASSASSSSQSETPEPVESTSPSLLTTDNTLERSFFIRMKSTLTKRGVHIKSSGYKVIHITGRLRLRVSLSHGRTVPSQIMGLVVVAHALPPPTINEVRIDCHMFVTRVNMDLNIIYCENRISDYMDLTPVDIVGKRCYHFIHAEDVEGIRHSHLDLLNKGQCVTKYYRWMQKNGGYIWIQSSATIAINAKNANEKNIIWVNYLLSNPEYKDTPMDIAQLPHLPEKTSESSETSDSESDSKDTSEDNENSKSDEKGNQSENSEDPEPDRKKSGNACDNDMNCNDDGHSSSNPDSRDSDDSFEHSDFENPKAGEDGFGALGPMQIKVERYVESESDLRLQNCESLTSDSAKDSDSAGEAGAQASSKHQKRKKRRKRQKGGSASRRRLSSASSPGGLDAGLVEPPRLLSSPNSASVLKIKTEISEPINFDNDSSIWNYPPNREISRNESPYSMTKPPSSEHFPSPQGGGGGGGLHVAIPDSVLTPPGADGAAARKTQFGASATAALAPVASDPLSPPLSASPRDKHPGGGGGGGGGSGSGPSASNSLLYTGDLEALQRLQAGNVVLPLVHRVTGTLAATSTAAQRVYTTGTIRYAPAEVTLAMQGNLLPNAHAVNFVDVNSPGFGLDPKTPMEMLYHHVHRLNMSGPFGGAVSAASLTQMPAGNVFTTAEGLFSTLPFPVYSNGIHAAQTLERKED</sequence>
<feature type="compositionally biased region" description="Basic and acidic residues" evidence="12">
    <location>
        <begin position="517"/>
        <end position="536"/>
    </location>
</feature>
<organism evidence="15 16">
    <name type="scientific">Acinonyx jubatus</name>
    <name type="common">Cheetah</name>
    <dbReference type="NCBI Taxonomy" id="32536"/>
    <lineage>
        <taxon>Eukaryota</taxon>
        <taxon>Metazoa</taxon>
        <taxon>Chordata</taxon>
        <taxon>Craniata</taxon>
        <taxon>Vertebrata</taxon>
        <taxon>Euteleostomi</taxon>
        <taxon>Mammalia</taxon>
        <taxon>Eutheria</taxon>
        <taxon>Laurasiatheria</taxon>
        <taxon>Carnivora</taxon>
        <taxon>Feliformia</taxon>
        <taxon>Felidae</taxon>
        <taxon>Felinae</taxon>
        <taxon>Acinonyx</taxon>
    </lineage>
</organism>
<dbReference type="GeneID" id="106976388"/>
<evidence type="ECO:0000256" key="9">
    <source>
        <dbReference type="ARBA" id="ARBA00070615"/>
    </source>
</evidence>
<dbReference type="SMART" id="SM00091">
    <property type="entry name" value="PAS"/>
    <property type="match status" value="2"/>
</dbReference>
<dbReference type="PANTHER" id="PTHR23043">
    <property type="entry name" value="HYPOXIA-INDUCIBLE FACTOR 1 ALPHA"/>
    <property type="match status" value="1"/>
</dbReference>
<dbReference type="CTD" id="64067"/>
<dbReference type="SUPFAM" id="SSF55785">
    <property type="entry name" value="PYP-like sensor domain (PAS domain)"/>
    <property type="match status" value="2"/>
</dbReference>
<dbReference type="CDD" id="cd00130">
    <property type="entry name" value="PAS"/>
    <property type="match status" value="2"/>
</dbReference>
<gene>
    <name evidence="16" type="primary">NPAS3</name>
</gene>
<proteinExistence type="predicted"/>
<dbReference type="Pfam" id="PF08447">
    <property type="entry name" value="PAS_3"/>
    <property type="match status" value="1"/>
</dbReference>
<feature type="compositionally biased region" description="Low complexity" evidence="12">
    <location>
        <begin position="786"/>
        <end position="798"/>
    </location>
</feature>
<feature type="domain" description="PAS" evidence="13">
    <location>
        <begin position="385"/>
        <end position="440"/>
    </location>
</feature>
<reference evidence="16" key="1">
    <citation type="submission" date="2025-08" db="UniProtKB">
        <authorList>
            <consortium name="RefSeq"/>
        </authorList>
    </citation>
    <scope>IDENTIFICATION</scope>
    <source>
        <tissue evidence="16">Blood</tissue>
    </source>
</reference>
<feature type="region of interest" description="Disordered" evidence="12">
    <location>
        <begin position="501"/>
        <end position="598"/>
    </location>
</feature>
<evidence type="ECO:0000256" key="5">
    <source>
        <dbReference type="ARBA" id="ARBA00023163"/>
    </source>
</evidence>
<dbReference type="FunFam" id="3.30.450.20:FF:000021">
    <property type="entry name" value="Neuronal PAS domain-containing protein 3"/>
    <property type="match status" value="1"/>
</dbReference>
<dbReference type="InterPro" id="IPR000014">
    <property type="entry name" value="PAS"/>
</dbReference>
<dbReference type="GO" id="GO:0046983">
    <property type="term" value="F:protein dimerization activity"/>
    <property type="evidence" value="ECO:0007669"/>
    <property type="project" value="InterPro"/>
</dbReference>
<feature type="compositionally biased region" description="Low complexity" evidence="12">
    <location>
        <begin position="276"/>
        <end position="302"/>
    </location>
</feature>
<evidence type="ECO:0000313" key="16">
    <source>
        <dbReference type="RefSeq" id="XP_026921364.1"/>
    </source>
</evidence>
<feature type="region of interest" description="Disordered" evidence="12">
    <location>
        <begin position="266"/>
        <end position="304"/>
    </location>
</feature>
<dbReference type="InterPro" id="IPR013655">
    <property type="entry name" value="PAS_fold_3"/>
</dbReference>
<dbReference type="GO" id="GO:0000981">
    <property type="term" value="F:DNA-binding transcription factor activity, RNA polymerase II-specific"/>
    <property type="evidence" value="ECO:0007669"/>
    <property type="project" value="TreeGrafter"/>
</dbReference>
<keyword evidence="2" id="KW-0677">Repeat</keyword>
<evidence type="ECO:0000259" key="13">
    <source>
        <dbReference type="PROSITE" id="PS50112"/>
    </source>
</evidence>
<comment type="subunit">
    <text evidence="8">Efficient DNA binding requires dimerization with another bHLH protein. Interacts with ARNT; forms a heterodimer that binds core DNA sequence 5'-[AG]CGTG-3' within the hypoxia response element (HRE) of target gene promoters.</text>
</comment>
<keyword evidence="3" id="KW-0805">Transcription regulation</keyword>
<keyword evidence="4" id="KW-0238">DNA-binding</keyword>
<feature type="compositionally biased region" description="Gly residues" evidence="12">
    <location>
        <begin position="805"/>
        <end position="816"/>
    </location>
</feature>